<gene>
    <name evidence="2" type="ORF">GCM10010211_16480</name>
</gene>
<keyword evidence="3" id="KW-1185">Reference proteome</keyword>
<evidence type="ECO:0000313" key="2">
    <source>
        <dbReference type="EMBL" id="GGU52717.1"/>
    </source>
</evidence>
<reference evidence="3" key="1">
    <citation type="journal article" date="2019" name="Int. J. Syst. Evol. Microbiol.">
        <title>The Global Catalogue of Microorganisms (GCM) 10K type strain sequencing project: providing services to taxonomists for standard genome sequencing and annotation.</title>
        <authorList>
            <consortium name="The Broad Institute Genomics Platform"/>
            <consortium name="The Broad Institute Genome Sequencing Center for Infectious Disease"/>
            <person name="Wu L."/>
            <person name="Ma J."/>
        </authorList>
    </citation>
    <scope>NUCLEOTIDE SEQUENCE [LARGE SCALE GENOMIC DNA]</scope>
    <source>
        <strain evidence="3">JCM 3399</strain>
    </source>
</reference>
<dbReference type="EMBL" id="BMRP01000004">
    <property type="protein sequence ID" value="GGU52717.1"/>
    <property type="molecule type" value="Genomic_DNA"/>
</dbReference>
<proteinExistence type="predicted"/>
<comment type="caution">
    <text evidence="2">The sequence shown here is derived from an EMBL/GenBank/DDBJ whole genome shotgun (WGS) entry which is preliminary data.</text>
</comment>
<feature type="region of interest" description="Disordered" evidence="1">
    <location>
        <begin position="67"/>
        <end position="108"/>
    </location>
</feature>
<dbReference type="Proteomes" id="UP000654471">
    <property type="component" value="Unassembled WGS sequence"/>
</dbReference>
<sequence>MILRLHKEYEPYAKGKFEVSETGQRFYYAYRGTLLRGIAGDRLRTQLRCCAGDFFGQEELADTALKRPCEASGPTPLGAPSRNLRRGRWMDRATEAAPSRRTSPTSAP</sequence>
<evidence type="ECO:0000313" key="3">
    <source>
        <dbReference type="Proteomes" id="UP000654471"/>
    </source>
</evidence>
<evidence type="ECO:0000256" key="1">
    <source>
        <dbReference type="SAM" id="MobiDB-lite"/>
    </source>
</evidence>
<accession>A0ABQ2UT98</accession>
<protein>
    <submittedName>
        <fullName evidence="2">Uncharacterized protein</fullName>
    </submittedName>
</protein>
<organism evidence="2 3">
    <name type="scientific">Streptomyces albospinus</name>
    <dbReference type="NCBI Taxonomy" id="285515"/>
    <lineage>
        <taxon>Bacteria</taxon>
        <taxon>Bacillati</taxon>
        <taxon>Actinomycetota</taxon>
        <taxon>Actinomycetes</taxon>
        <taxon>Kitasatosporales</taxon>
        <taxon>Streptomycetaceae</taxon>
        <taxon>Streptomyces</taxon>
    </lineage>
</organism>
<name>A0ABQ2UT98_9ACTN</name>